<dbReference type="AlphaFoldDB" id="A0A011A0G9"/>
<dbReference type="PATRIC" id="fig|927661.3.peg.4168"/>
<feature type="domain" description="IclR-ED" evidence="6">
    <location>
        <begin position="100"/>
        <end position="283"/>
    </location>
</feature>
<evidence type="ECO:0000256" key="2">
    <source>
        <dbReference type="ARBA" id="ARBA00023125"/>
    </source>
</evidence>
<feature type="domain" description="HTH iclR-type" evidence="5">
    <location>
        <begin position="37"/>
        <end position="99"/>
    </location>
</feature>
<evidence type="ECO:0000259" key="5">
    <source>
        <dbReference type="PROSITE" id="PS51077"/>
    </source>
</evidence>
<dbReference type="Proteomes" id="UP000021053">
    <property type="component" value="Unassembled WGS sequence"/>
</dbReference>
<dbReference type="PROSITE" id="PS51078">
    <property type="entry name" value="ICLR_ED"/>
    <property type="match status" value="1"/>
</dbReference>
<evidence type="ECO:0000256" key="4">
    <source>
        <dbReference type="SAM" id="MobiDB-lite"/>
    </source>
</evidence>
<evidence type="ECO:0000256" key="1">
    <source>
        <dbReference type="ARBA" id="ARBA00023015"/>
    </source>
</evidence>
<dbReference type="PROSITE" id="PS51077">
    <property type="entry name" value="HTH_ICLR"/>
    <property type="match status" value="1"/>
</dbReference>
<keyword evidence="1" id="KW-0805">Transcription regulation</keyword>
<dbReference type="Gene3D" id="1.10.10.10">
    <property type="entry name" value="Winged helix-like DNA-binding domain superfamily/Winged helix DNA-binding domain"/>
    <property type="match status" value="1"/>
</dbReference>
<keyword evidence="3" id="KW-0804">Transcription</keyword>
<dbReference type="InterPro" id="IPR014757">
    <property type="entry name" value="Tscrpt_reg_IclR_C"/>
</dbReference>
<dbReference type="GO" id="GO:0003677">
    <property type="term" value="F:DNA binding"/>
    <property type="evidence" value="ECO:0007669"/>
    <property type="project" value="UniProtKB-KW"/>
</dbReference>
<dbReference type="InterPro" id="IPR036388">
    <property type="entry name" value="WH-like_DNA-bd_sf"/>
</dbReference>
<proteinExistence type="predicted"/>
<dbReference type="HOGENOM" id="CLU_062618_4_1_11"/>
<reference evidence="7 8" key="1">
    <citation type="submission" date="2013-07" db="EMBL/GenBank/DDBJ databases">
        <authorList>
            <consortium name="DOE Joint Genome Institute"/>
            <person name="Eisen J."/>
            <person name="Huntemann M."/>
            <person name="Han J."/>
            <person name="Chen A."/>
            <person name="Kyrpides N."/>
            <person name="Mavromatis K."/>
            <person name="Markowitz V."/>
            <person name="Palaniappan K."/>
            <person name="Ivanova N."/>
            <person name="Schaumberg A."/>
            <person name="Pati A."/>
            <person name="Liolios K."/>
            <person name="Nordberg H.P."/>
            <person name="Cantor M.N."/>
            <person name="Hua S.X."/>
            <person name="Woyke T."/>
        </authorList>
    </citation>
    <scope>NUCLEOTIDE SEQUENCE [LARGE SCALE GENOMIC DNA]</scope>
    <source>
        <strain evidence="7 8">DSM 44712</strain>
    </source>
</reference>
<dbReference type="InterPro" id="IPR050707">
    <property type="entry name" value="HTH_MetabolicPath_Reg"/>
</dbReference>
<dbReference type="EMBL" id="JFBT01000001">
    <property type="protein sequence ID" value="EXG82987.1"/>
    <property type="molecule type" value="Genomic_DNA"/>
</dbReference>
<dbReference type="GO" id="GO:0045892">
    <property type="term" value="P:negative regulation of DNA-templated transcription"/>
    <property type="evidence" value="ECO:0007669"/>
    <property type="project" value="TreeGrafter"/>
</dbReference>
<dbReference type="InterPro" id="IPR036390">
    <property type="entry name" value="WH_DNA-bd_sf"/>
</dbReference>
<dbReference type="GO" id="GO:0003700">
    <property type="term" value="F:DNA-binding transcription factor activity"/>
    <property type="evidence" value="ECO:0007669"/>
    <property type="project" value="TreeGrafter"/>
</dbReference>
<evidence type="ECO:0000313" key="7">
    <source>
        <dbReference type="EMBL" id="EXG82987.1"/>
    </source>
</evidence>
<dbReference type="InterPro" id="IPR005471">
    <property type="entry name" value="Tscrpt_reg_IclR_N"/>
</dbReference>
<dbReference type="PANTHER" id="PTHR30136:SF39">
    <property type="entry name" value="TRANSCRIPTIONAL REGULATORY PROTEIN"/>
    <property type="match status" value="1"/>
</dbReference>
<dbReference type="Pfam" id="PF01614">
    <property type="entry name" value="IclR_C"/>
    <property type="match status" value="1"/>
</dbReference>
<keyword evidence="2" id="KW-0238">DNA-binding</keyword>
<organism evidence="7 8">
    <name type="scientific">Cryptosporangium arvum DSM 44712</name>
    <dbReference type="NCBI Taxonomy" id="927661"/>
    <lineage>
        <taxon>Bacteria</taxon>
        <taxon>Bacillati</taxon>
        <taxon>Actinomycetota</taxon>
        <taxon>Actinomycetes</taxon>
        <taxon>Cryptosporangiales</taxon>
        <taxon>Cryptosporangiaceae</taxon>
        <taxon>Cryptosporangium</taxon>
    </lineage>
</organism>
<name>A0A011A0G9_9ACTN</name>
<dbReference type="PANTHER" id="PTHR30136">
    <property type="entry name" value="HELIX-TURN-HELIX TRANSCRIPTIONAL REGULATOR, ICLR FAMILY"/>
    <property type="match status" value="1"/>
</dbReference>
<feature type="compositionally biased region" description="Polar residues" evidence="4">
    <location>
        <begin position="16"/>
        <end position="28"/>
    </location>
</feature>
<accession>A0A011A0G9</accession>
<dbReference type="SMART" id="SM00346">
    <property type="entry name" value="HTH_ICLR"/>
    <property type="match status" value="1"/>
</dbReference>
<comment type="caution">
    <text evidence="7">The sequence shown here is derived from an EMBL/GenBank/DDBJ whole genome shotgun (WGS) entry which is preliminary data.</text>
</comment>
<sequence>MLAAAVPAVNGRPLNERQQTGQRTTGASSVHWVNAPIDVLGRAAAVLRALSTHEPGGATTSELARATGLARPTAHRLLSGLLGEGLVDRDPAGRWQLGPELYLLGTAAAARYDVTALAQPSVRRLADATGESAFFSVRRGDETVCLLREDGSFPIRSHVLHEGIRFPLGVASAGLAILAYLPDPDVERYLSRAGRTAAHGPEHAPDALRGRIAETRRDGYAVNPGLIVEGSWGMGAAVFDARSEPVGALSLTGVAHRFAPHRRPQLGRLLLAEAHRLSTAVSRPAGAGEMR</sequence>
<dbReference type="SUPFAM" id="SSF46785">
    <property type="entry name" value="Winged helix' DNA-binding domain"/>
    <property type="match status" value="1"/>
</dbReference>
<feature type="region of interest" description="Disordered" evidence="4">
    <location>
        <begin position="1"/>
        <end position="28"/>
    </location>
</feature>
<keyword evidence="8" id="KW-1185">Reference proteome</keyword>
<dbReference type="InterPro" id="IPR029016">
    <property type="entry name" value="GAF-like_dom_sf"/>
</dbReference>
<dbReference type="Gene3D" id="3.30.450.40">
    <property type="match status" value="1"/>
</dbReference>
<evidence type="ECO:0000313" key="8">
    <source>
        <dbReference type="Proteomes" id="UP000021053"/>
    </source>
</evidence>
<dbReference type="SUPFAM" id="SSF55781">
    <property type="entry name" value="GAF domain-like"/>
    <property type="match status" value="1"/>
</dbReference>
<evidence type="ECO:0000256" key="3">
    <source>
        <dbReference type="ARBA" id="ARBA00023163"/>
    </source>
</evidence>
<protein>
    <submittedName>
        <fullName evidence="7">Transcriptional regulator</fullName>
    </submittedName>
</protein>
<dbReference type="OrthoDB" id="9807558at2"/>
<evidence type="ECO:0000259" key="6">
    <source>
        <dbReference type="PROSITE" id="PS51078"/>
    </source>
</evidence>
<dbReference type="Pfam" id="PF09339">
    <property type="entry name" value="HTH_IclR"/>
    <property type="match status" value="1"/>
</dbReference>
<gene>
    <name evidence="7" type="ORF">CryarDRAFT_4193</name>
</gene>